<evidence type="ECO:0000256" key="2">
    <source>
        <dbReference type="ARBA" id="ARBA00022670"/>
    </source>
</evidence>
<feature type="chain" id="PRO_5035188411" description="Peptidase M48 domain-containing protein" evidence="11">
    <location>
        <begin position="16"/>
        <end position="297"/>
    </location>
</feature>
<keyword evidence="7" id="KW-1133">Transmembrane helix</keyword>
<sequence length="297" mass="32076">MQLILSAACLAAASALSATTQTPSTRVKLPHLKAEAFRHPLDKDLTASVQRSPLRFLETAVRTGLAPPLEQMTRLDNLATGVKVSEKQYPELHASFQEAIACLGGLKPEPELFVKSDPRPNAYTLALRGGAPFVVVTSALVDGFSAAETQAVLGHELGHLVCEHSLWFSLGSIGSTLLPPLPGVGAAAERLQQEWRRAAEFSCDRAALLVTQDAAVVSEALIKLASGSTRPVDVEAYLQQAREYDEALEKSSRFVRTMQGRMLADATHPLPIRRVAELDRFARSAQYSQILAKGEAL</sequence>
<dbReference type="GO" id="GO:0046872">
    <property type="term" value="F:metal ion binding"/>
    <property type="evidence" value="ECO:0007669"/>
    <property type="project" value="UniProtKB-KW"/>
</dbReference>
<evidence type="ECO:0000256" key="10">
    <source>
        <dbReference type="RuleBase" id="RU003983"/>
    </source>
</evidence>
<keyword evidence="6 10" id="KW-0862">Zinc</keyword>
<keyword evidence="4" id="KW-0479">Metal-binding</keyword>
<keyword evidence="8 10" id="KW-0482">Metalloprotease</keyword>
<feature type="signal peptide" evidence="11">
    <location>
        <begin position="1"/>
        <end position="15"/>
    </location>
</feature>
<dbReference type="EMBL" id="CAKKNE010000001">
    <property type="protein sequence ID" value="CAH0364231.1"/>
    <property type="molecule type" value="Genomic_DNA"/>
</dbReference>
<evidence type="ECO:0000256" key="11">
    <source>
        <dbReference type="SAM" id="SignalP"/>
    </source>
</evidence>
<dbReference type="OrthoDB" id="272500at2759"/>
<evidence type="ECO:0000256" key="6">
    <source>
        <dbReference type="ARBA" id="ARBA00022833"/>
    </source>
</evidence>
<evidence type="ECO:0000256" key="3">
    <source>
        <dbReference type="ARBA" id="ARBA00022692"/>
    </source>
</evidence>
<evidence type="ECO:0000313" key="14">
    <source>
        <dbReference type="Proteomes" id="UP000789595"/>
    </source>
</evidence>
<evidence type="ECO:0000256" key="1">
    <source>
        <dbReference type="ARBA" id="ARBA00022475"/>
    </source>
</evidence>
<dbReference type="InterPro" id="IPR001915">
    <property type="entry name" value="Peptidase_M48"/>
</dbReference>
<evidence type="ECO:0000256" key="9">
    <source>
        <dbReference type="ARBA" id="ARBA00023136"/>
    </source>
</evidence>
<dbReference type="PANTHER" id="PTHR43221:SF3">
    <property type="entry name" value="SLL1280 PROTEIN"/>
    <property type="match status" value="1"/>
</dbReference>
<dbReference type="Gene3D" id="3.30.2010.10">
    <property type="entry name" value="Metalloproteases ('zincins'), catalytic domain"/>
    <property type="match status" value="1"/>
</dbReference>
<protein>
    <recommendedName>
        <fullName evidence="12">Peptidase M48 domain-containing protein</fullName>
    </recommendedName>
</protein>
<name>A0A8J2SB79_9STRA</name>
<proteinExistence type="inferred from homology"/>
<reference evidence="13" key="1">
    <citation type="submission" date="2021-11" db="EMBL/GenBank/DDBJ databases">
        <authorList>
            <consortium name="Genoscope - CEA"/>
            <person name="William W."/>
        </authorList>
    </citation>
    <scope>NUCLEOTIDE SEQUENCE</scope>
</reference>
<dbReference type="PANTHER" id="PTHR43221">
    <property type="entry name" value="PROTEASE HTPX"/>
    <property type="match status" value="1"/>
</dbReference>
<dbReference type="Pfam" id="PF01435">
    <property type="entry name" value="Peptidase_M48"/>
    <property type="match status" value="1"/>
</dbReference>
<evidence type="ECO:0000256" key="5">
    <source>
        <dbReference type="ARBA" id="ARBA00022801"/>
    </source>
</evidence>
<keyword evidence="3" id="KW-0812">Transmembrane</keyword>
<evidence type="ECO:0000256" key="7">
    <source>
        <dbReference type="ARBA" id="ARBA00022989"/>
    </source>
</evidence>
<organism evidence="13 14">
    <name type="scientific">Pelagomonas calceolata</name>
    <dbReference type="NCBI Taxonomy" id="35677"/>
    <lineage>
        <taxon>Eukaryota</taxon>
        <taxon>Sar</taxon>
        <taxon>Stramenopiles</taxon>
        <taxon>Ochrophyta</taxon>
        <taxon>Pelagophyceae</taxon>
        <taxon>Pelagomonadales</taxon>
        <taxon>Pelagomonadaceae</taxon>
        <taxon>Pelagomonas</taxon>
    </lineage>
</organism>
<feature type="domain" description="Peptidase M48" evidence="12">
    <location>
        <begin position="87"/>
        <end position="280"/>
    </location>
</feature>
<dbReference type="GO" id="GO:0004222">
    <property type="term" value="F:metalloendopeptidase activity"/>
    <property type="evidence" value="ECO:0007669"/>
    <property type="project" value="InterPro"/>
</dbReference>
<keyword evidence="5 10" id="KW-0378">Hydrolase</keyword>
<keyword evidence="1" id="KW-1003">Cell membrane</keyword>
<evidence type="ECO:0000259" key="12">
    <source>
        <dbReference type="Pfam" id="PF01435"/>
    </source>
</evidence>
<dbReference type="Proteomes" id="UP000789595">
    <property type="component" value="Unassembled WGS sequence"/>
</dbReference>
<dbReference type="CDD" id="cd07325">
    <property type="entry name" value="M48_Ste24p_like"/>
    <property type="match status" value="1"/>
</dbReference>
<keyword evidence="9" id="KW-0472">Membrane</keyword>
<dbReference type="InterPro" id="IPR050083">
    <property type="entry name" value="HtpX_protease"/>
</dbReference>
<evidence type="ECO:0000313" key="13">
    <source>
        <dbReference type="EMBL" id="CAH0364231.1"/>
    </source>
</evidence>
<comment type="cofactor">
    <cofactor evidence="10">
        <name>Zn(2+)</name>
        <dbReference type="ChEBI" id="CHEBI:29105"/>
    </cofactor>
    <text evidence="10">Binds 1 zinc ion per subunit.</text>
</comment>
<evidence type="ECO:0000256" key="4">
    <source>
        <dbReference type="ARBA" id="ARBA00022723"/>
    </source>
</evidence>
<dbReference type="AlphaFoldDB" id="A0A8J2SB79"/>
<dbReference type="GO" id="GO:0006508">
    <property type="term" value="P:proteolysis"/>
    <property type="evidence" value="ECO:0007669"/>
    <property type="project" value="UniProtKB-KW"/>
</dbReference>
<comment type="caution">
    <text evidence="13">The sequence shown here is derived from an EMBL/GenBank/DDBJ whole genome shotgun (WGS) entry which is preliminary data.</text>
</comment>
<comment type="similarity">
    <text evidence="10">Belongs to the peptidase M48 family.</text>
</comment>
<keyword evidence="11" id="KW-0732">Signal</keyword>
<gene>
    <name evidence="13" type="ORF">PECAL_1P05850</name>
</gene>
<evidence type="ECO:0000256" key="8">
    <source>
        <dbReference type="ARBA" id="ARBA00023049"/>
    </source>
</evidence>
<accession>A0A8J2SB79</accession>
<keyword evidence="2 10" id="KW-0645">Protease</keyword>
<keyword evidence="14" id="KW-1185">Reference proteome</keyword>